<dbReference type="SMART" id="SM00034">
    <property type="entry name" value="CLECT"/>
    <property type="match status" value="1"/>
</dbReference>
<dbReference type="InterPro" id="IPR016186">
    <property type="entry name" value="C-type_lectin-like/link_sf"/>
</dbReference>
<evidence type="ECO:0000313" key="4">
    <source>
        <dbReference type="EMBL" id="SSW97853.1"/>
    </source>
</evidence>
<dbReference type="PANTHER" id="PTHR45784">
    <property type="entry name" value="C-TYPE LECTIN DOMAIN FAMILY 20 MEMBER A-RELATED"/>
    <property type="match status" value="1"/>
</dbReference>
<reference evidence="5" key="2">
    <citation type="submission" date="2018-07" db="EMBL/GenBank/DDBJ databases">
        <authorList>
            <person name="Quirk P.G."/>
            <person name="Krulwich T.A."/>
        </authorList>
    </citation>
    <scope>NUCLEOTIDE SEQUENCE</scope>
</reference>
<feature type="domain" description="C-type lectin" evidence="3">
    <location>
        <begin position="46"/>
        <end position="150"/>
    </location>
</feature>
<feature type="compositionally biased region" description="Basic and acidic residues" evidence="1">
    <location>
        <begin position="338"/>
        <end position="347"/>
    </location>
</feature>
<evidence type="ECO:0000256" key="2">
    <source>
        <dbReference type="SAM" id="SignalP"/>
    </source>
</evidence>
<feature type="region of interest" description="Disordered" evidence="1">
    <location>
        <begin position="520"/>
        <end position="608"/>
    </location>
</feature>
<dbReference type="AlphaFoldDB" id="A0A336LNT6"/>
<dbReference type="InterPro" id="IPR016187">
    <property type="entry name" value="CTDL_fold"/>
</dbReference>
<evidence type="ECO:0000259" key="3">
    <source>
        <dbReference type="PROSITE" id="PS50041"/>
    </source>
</evidence>
<dbReference type="PANTHER" id="PTHR45784:SF5">
    <property type="entry name" value="C-TYPE LECTIN DOMAIN FAMILY 20 MEMBER A-RELATED"/>
    <property type="match status" value="1"/>
</dbReference>
<feature type="region of interest" description="Disordered" evidence="1">
    <location>
        <begin position="329"/>
        <end position="391"/>
    </location>
</feature>
<keyword evidence="2" id="KW-0732">Signal</keyword>
<feature type="compositionally biased region" description="Polar residues" evidence="1">
    <location>
        <begin position="349"/>
        <end position="358"/>
    </location>
</feature>
<feature type="chain" id="PRO_5033342973" evidence="2">
    <location>
        <begin position="27"/>
        <end position="608"/>
    </location>
</feature>
<dbReference type="VEuPathDB" id="VectorBase:CSON008439"/>
<reference evidence="4" key="1">
    <citation type="submission" date="2018-04" db="EMBL/GenBank/DDBJ databases">
        <authorList>
            <person name="Go L.Y."/>
            <person name="Mitchell J.A."/>
        </authorList>
    </citation>
    <scope>NUCLEOTIDE SEQUENCE</scope>
    <source>
        <tissue evidence="4">Whole organism</tissue>
    </source>
</reference>
<dbReference type="CDD" id="cd00037">
    <property type="entry name" value="CLECT"/>
    <property type="match status" value="1"/>
</dbReference>
<sequence>MSHKLTKSVLLFAFLFAFIQNNVCYAKNINITNAWTLPGHGYPVFYRYFRDKVTWYEADAVCQFHHGNLATVNNGAQFDAVHALLNEIDVSTNTWIGLTRPDPHEKFKWTNREFSDLSTPYWAEALPETESSLCAAIDPVQDYRWHAMPCGGPSAASFLCELKVPEWAFKCTTNSLSSITYYDTESGKIHLTHMCDRDTMKLSICGADTKLATIERELSCDQIEESPLSPQLAAEFSEFYEGKSKNHKKQAWKKVSSAINNKKHQTKPKSVNHQIVDDEMMQGDEPAKKEETISSTTTEMNTISTETTSIDPVSSSPIVDETESPSMYFTDFTDYTSPDDRTKRETVPMESSTVSMTLPNGVKKHSSSKHHFSPKDYAKHRGRKLGKSNPQLYSPQVMRKEFDRPRISNITTQRSDDKKQQTGDMFVPPMLLVKSNFPHHTIENRPIATTEPSYSNQMSTDQSFTDFDNFNETFDENNELTTDDSLLDTFTHNTVLETSTDDTSAGTTIAASVNLPKNNTEVSDSVSLAPTTPAPITVPEKMKPHTEALKADHDSTRKPEIVETSAENHVDHHNESDLNGEDEDPHKPNRHRVLTEGPSTSYIKKVLG</sequence>
<evidence type="ECO:0000256" key="1">
    <source>
        <dbReference type="SAM" id="MobiDB-lite"/>
    </source>
</evidence>
<feature type="compositionally biased region" description="Basic and acidic residues" evidence="1">
    <location>
        <begin position="540"/>
        <end position="576"/>
    </location>
</feature>
<feature type="compositionally biased region" description="Basic residues" evidence="1">
    <location>
        <begin position="362"/>
        <end position="372"/>
    </location>
</feature>
<evidence type="ECO:0000313" key="5">
    <source>
        <dbReference type="EMBL" id="SSX18239.1"/>
    </source>
</evidence>
<dbReference type="PROSITE" id="PS50041">
    <property type="entry name" value="C_TYPE_LECTIN_2"/>
    <property type="match status" value="1"/>
</dbReference>
<feature type="compositionally biased region" description="Polar residues" evidence="1">
    <location>
        <begin position="520"/>
        <end position="530"/>
    </location>
</feature>
<dbReference type="EMBL" id="UFQT01000031">
    <property type="protein sequence ID" value="SSX18239.1"/>
    <property type="molecule type" value="Genomic_DNA"/>
</dbReference>
<organism evidence="5">
    <name type="scientific">Culicoides sonorensis</name>
    <name type="common">Biting midge</name>
    <dbReference type="NCBI Taxonomy" id="179676"/>
    <lineage>
        <taxon>Eukaryota</taxon>
        <taxon>Metazoa</taxon>
        <taxon>Ecdysozoa</taxon>
        <taxon>Arthropoda</taxon>
        <taxon>Hexapoda</taxon>
        <taxon>Insecta</taxon>
        <taxon>Pterygota</taxon>
        <taxon>Neoptera</taxon>
        <taxon>Endopterygota</taxon>
        <taxon>Diptera</taxon>
        <taxon>Nematocera</taxon>
        <taxon>Chironomoidea</taxon>
        <taxon>Ceratopogonidae</taxon>
        <taxon>Ceratopogoninae</taxon>
        <taxon>Culicoides</taxon>
        <taxon>Monoculicoides</taxon>
    </lineage>
</organism>
<dbReference type="Gene3D" id="3.10.100.10">
    <property type="entry name" value="Mannose-Binding Protein A, subunit A"/>
    <property type="match status" value="1"/>
</dbReference>
<protein>
    <submittedName>
        <fullName evidence="5">CSON008439 protein</fullName>
    </submittedName>
</protein>
<dbReference type="Pfam" id="PF00059">
    <property type="entry name" value="Lectin_C"/>
    <property type="match status" value="1"/>
</dbReference>
<feature type="signal peptide" evidence="2">
    <location>
        <begin position="1"/>
        <end position="26"/>
    </location>
</feature>
<dbReference type="SUPFAM" id="SSF56436">
    <property type="entry name" value="C-type lectin-like"/>
    <property type="match status" value="1"/>
</dbReference>
<accession>A0A336LNT6</accession>
<gene>
    <name evidence="5" type="primary">CSON008439</name>
</gene>
<dbReference type="EMBL" id="UFQS01000031">
    <property type="protein sequence ID" value="SSW97853.1"/>
    <property type="molecule type" value="Genomic_DNA"/>
</dbReference>
<proteinExistence type="predicted"/>
<dbReference type="InterPro" id="IPR001304">
    <property type="entry name" value="C-type_lectin-like"/>
</dbReference>
<name>A0A336LNT6_CULSO</name>